<evidence type="ECO:0000256" key="4">
    <source>
        <dbReference type="ARBA" id="ARBA00022840"/>
    </source>
</evidence>
<dbReference type="SUPFAM" id="SSF52540">
    <property type="entry name" value="P-loop containing nucleoside triphosphate hydrolases"/>
    <property type="match status" value="1"/>
</dbReference>
<proteinExistence type="inferred from homology"/>
<keyword evidence="7" id="KW-1185">Reference proteome</keyword>
<evidence type="ECO:0000313" key="7">
    <source>
        <dbReference type="Proteomes" id="UP000070284"/>
    </source>
</evidence>
<dbReference type="InterPro" id="IPR025302">
    <property type="entry name" value="DrrA1/2-like_C"/>
</dbReference>
<dbReference type="InterPro" id="IPR027417">
    <property type="entry name" value="P-loop_NTPase"/>
</dbReference>
<comment type="similarity">
    <text evidence="1">Belongs to the ABC transporter superfamily.</text>
</comment>
<dbReference type="PROSITE" id="PS50893">
    <property type="entry name" value="ABC_TRANSPORTER_2"/>
    <property type="match status" value="1"/>
</dbReference>
<dbReference type="GO" id="GO:0016887">
    <property type="term" value="F:ATP hydrolysis activity"/>
    <property type="evidence" value="ECO:0007669"/>
    <property type="project" value="InterPro"/>
</dbReference>
<name>A0A133UJL0_9EURY</name>
<keyword evidence="4" id="KW-0067">ATP-binding</keyword>
<dbReference type="Gene3D" id="3.40.50.300">
    <property type="entry name" value="P-loop containing nucleotide triphosphate hydrolases"/>
    <property type="match status" value="1"/>
</dbReference>
<feature type="domain" description="ABC transporter" evidence="5">
    <location>
        <begin position="5"/>
        <end position="235"/>
    </location>
</feature>
<dbReference type="Proteomes" id="UP000070284">
    <property type="component" value="Unassembled WGS sequence"/>
</dbReference>
<dbReference type="AlphaFoldDB" id="A0A133UJL0"/>
<dbReference type="InterPro" id="IPR003439">
    <property type="entry name" value="ABC_transporter-like_ATP-bd"/>
</dbReference>
<evidence type="ECO:0000256" key="3">
    <source>
        <dbReference type="ARBA" id="ARBA00022741"/>
    </source>
</evidence>
<gene>
    <name evidence="6" type="ORF">AKJ65_04530</name>
</gene>
<dbReference type="PANTHER" id="PTHR43335:SF4">
    <property type="entry name" value="ABC TRANSPORTER, ATP-BINDING PROTEIN"/>
    <property type="match status" value="1"/>
</dbReference>
<evidence type="ECO:0000256" key="2">
    <source>
        <dbReference type="ARBA" id="ARBA00022448"/>
    </source>
</evidence>
<organism evidence="6 7">
    <name type="scientific">candidate division MSBL1 archaeon SCGC-AAA259E19</name>
    <dbReference type="NCBI Taxonomy" id="1698264"/>
    <lineage>
        <taxon>Archaea</taxon>
        <taxon>Methanobacteriati</taxon>
        <taxon>Methanobacteriota</taxon>
        <taxon>candidate division MSBL1</taxon>
    </lineage>
</organism>
<dbReference type="PROSITE" id="PS00211">
    <property type="entry name" value="ABC_TRANSPORTER_1"/>
    <property type="match status" value="1"/>
</dbReference>
<evidence type="ECO:0000313" key="6">
    <source>
        <dbReference type="EMBL" id="KXA94409.1"/>
    </source>
</evidence>
<dbReference type="InterPro" id="IPR017871">
    <property type="entry name" value="ABC_transporter-like_CS"/>
</dbReference>
<evidence type="ECO:0000256" key="1">
    <source>
        <dbReference type="ARBA" id="ARBA00005417"/>
    </source>
</evidence>
<evidence type="ECO:0000259" key="5">
    <source>
        <dbReference type="PROSITE" id="PS50893"/>
    </source>
</evidence>
<keyword evidence="2" id="KW-0813">Transport</keyword>
<dbReference type="GO" id="GO:0005524">
    <property type="term" value="F:ATP binding"/>
    <property type="evidence" value="ECO:0007669"/>
    <property type="project" value="UniProtKB-KW"/>
</dbReference>
<comment type="caution">
    <text evidence="6">The sequence shown here is derived from an EMBL/GenBank/DDBJ whole genome shotgun (WGS) entry which is preliminary data.</text>
</comment>
<dbReference type="Pfam" id="PF00005">
    <property type="entry name" value="ABC_tran"/>
    <property type="match status" value="1"/>
</dbReference>
<accession>A0A133UJL0</accession>
<reference evidence="6 7" key="1">
    <citation type="journal article" date="2016" name="Sci. Rep.">
        <title>Metabolic traits of an uncultured archaeal lineage -MSBL1- from brine pools of the Red Sea.</title>
        <authorList>
            <person name="Mwirichia R."/>
            <person name="Alam I."/>
            <person name="Rashid M."/>
            <person name="Vinu M."/>
            <person name="Ba-Alawi W."/>
            <person name="Anthony Kamau A."/>
            <person name="Kamanda Ngugi D."/>
            <person name="Goker M."/>
            <person name="Klenk H.P."/>
            <person name="Bajic V."/>
            <person name="Stingl U."/>
        </authorList>
    </citation>
    <scope>NUCLEOTIDE SEQUENCE [LARGE SCALE GENOMIC DNA]</scope>
    <source>
        <strain evidence="6">SCGC-AAA259E19</strain>
    </source>
</reference>
<keyword evidence="3" id="KW-0547">Nucleotide-binding</keyword>
<dbReference type="EMBL" id="LHXO01000060">
    <property type="protein sequence ID" value="KXA94409.1"/>
    <property type="molecule type" value="Genomic_DNA"/>
</dbReference>
<dbReference type="Pfam" id="PF13732">
    <property type="entry name" value="DrrA1-3_C"/>
    <property type="match status" value="1"/>
</dbReference>
<dbReference type="PANTHER" id="PTHR43335">
    <property type="entry name" value="ABC TRANSPORTER, ATP-BINDING PROTEIN"/>
    <property type="match status" value="1"/>
</dbReference>
<dbReference type="SMART" id="SM00382">
    <property type="entry name" value="AAA"/>
    <property type="match status" value="1"/>
</dbReference>
<sequence>MTLAIETVDLIKKYNNFKALDELNLEVGKGMIYGFLGPNGAGKTTTIKILMGLLKADGGSAFLLGEDVESDGAKTRFNVGYMPELPSFPSHLSGPELLDIYGQLYGLSKSERKRKAEELLELVDLSQRKDGRIDTYSKGMQQRLGIAQSLIADPELLVLDEPTAGLDPEGRAEVRDIIRKIGDEGVTVFLSSHLLEEVQKICSHVTIINHGTSVMSGSMEEISKDFSGRSEVVVEVEKPKKGLISSLRELSGVVKVDREGRELTVVVEGEEDLRGEISRTIVREGGAILEMRTKKHSLEDVFLKVTREEKSDE</sequence>
<dbReference type="InterPro" id="IPR003593">
    <property type="entry name" value="AAA+_ATPase"/>
</dbReference>
<protein>
    <recommendedName>
        <fullName evidence="5">ABC transporter domain-containing protein</fullName>
    </recommendedName>
</protein>